<evidence type="ECO:0000256" key="2">
    <source>
        <dbReference type="ARBA" id="ARBA00022737"/>
    </source>
</evidence>
<dbReference type="RefSeq" id="XP_032332206.1">
    <property type="nucleotide sequence ID" value="XM_032476315.1"/>
</dbReference>
<dbReference type="Proteomes" id="UP000694856">
    <property type="component" value="Unplaced"/>
</dbReference>
<dbReference type="InterPro" id="IPR000047">
    <property type="entry name" value="HTH_motif"/>
</dbReference>
<keyword evidence="4 6" id="KW-0371">Homeobox</keyword>
<comment type="subcellular location">
    <subcellularLocation>
        <location evidence="1 6 7">Nucleus</location>
    </subcellularLocation>
</comment>
<dbReference type="SMART" id="SM00389">
    <property type="entry name" value="HOX"/>
    <property type="match status" value="1"/>
</dbReference>
<sequence length="325" mass="34410">MLVQDFERDRFPGIATREELARQTGLPEPRIQIWFQNRRARHPEQSRGAPAKARAEDPDARPAPTVPSDQRPPPNIHNSAHQLPPTDPLDSFRSLTAAAPPLAPSFFVPCAPCGGWVGQPLMLLLVQPAPASQGAENPPHPGTDPGGTTAGPSPGGSLAPMHAALTPSAHGGACPHSSLHPGMAARPQPVPRSAPPHTGQHPAQPRSPHAPILQPEQAETHLWQQQAPSDQLTCPPLHPQPQTSGARGSGSLLDELLSDASLLEKAQPFLSDGTPEEGLWPTLEEPLSDDEFQALLDMLPGSPGPQESLWSSPIQASFPGMPSHG</sequence>
<evidence type="ECO:0000256" key="5">
    <source>
        <dbReference type="ARBA" id="ARBA00023242"/>
    </source>
</evidence>
<evidence type="ECO:0000256" key="4">
    <source>
        <dbReference type="ARBA" id="ARBA00023155"/>
    </source>
</evidence>
<feature type="compositionally biased region" description="Polar residues" evidence="8">
    <location>
        <begin position="222"/>
        <end position="232"/>
    </location>
</feature>
<evidence type="ECO:0000256" key="8">
    <source>
        <dbReference type="SAM" id="MobiDB-lite"/>
    </source>
</evidence>
<feature type="region of interest" description="Disordered" evidence="8">
    <location>
        <begin position="1"/>
        <end position="92"/>
    </location>
</feature>
<keyword evidence="2" id="KW-0677">Repeat</keyword>
<dbReference type="KEGG" id="cfr:116662575"/>
<dbReference type="PANTHER" id="PTHR46123:SF3">
    <property type="entry name" value="DOUBLE HOMEOBOX PROTEIN 1-RELATED"/>
    <property type="match status" value="1"/>
</dbReference>
<evidence type="ECO:0000313" key="10">
    <source>
        <dbReference type="Proteomes" id="UP000694856"/>
    </source>
</evidence>
<dbReference type="InterPro" id="IPR009057">
    <property type="entry name" value="Homeodomain-like_sf"/>
</dbReference>
<organism evidence="10 11">
    <name type="scientific">Camelus ferus</name>
    <name type="common">Wild bactrian camel</name>
    <name type="synonym">Camelus bactrianus ferus</name>
    <dbReference type="NCBI Taxonomy" id="419612"/>
    <lineage>
        <taxon>Eukaryota</taxon>
        <taxon>Metazoa</taxon>
        <taxon>Chordata</taxon>
        <taxon>Craniata</taxon>
        <taxon>Vertebrata</taxon>
        <taxon>Euteleostomi</taxon>
        <taxon>Mammalia</taxon>
        <taxon>Eutheria</taxon>
        <taxon>Laurasiatheria</taxon>
        <taxon>Artiodactyla</taxon>
        <taxon>Tylopoda</taxon>
        <taxon>Camelidae</taxon>
        <taxon>Camelus</taxon>
    </lineage>
</organism>
<dbReference type="GO" id="GO:0000981">
    <property type="term" value="F:DNA-binding transcription factor activity, RNA polymerase II-specific"/>
    <property type="evidence" value="ECO:0007669"/>
    <property type="project" value="TreeGrafter"/>
</dbReference>
<keyword evidence="3 6" id="KW-0238">DNA-binding</keyword>
<feature type="compositionally biased region" description="Basic and acidic residues" evidence="8">
    <location>
        <begin position="1"/>
        <end position="21"/>
    </location>
</feature>
<keyword evidence="10" id="KW-1185">Reference proteome</keyword>
<dbReference type="Pfam" id="PF00046">
    <property type="entry name" value="Homeodomain"/>
    <property type="match status" value="1"/>
</dbReference>
<feature type="domain" description="Homeobox" evidence="9">
    <location>
        <begin position="1"/>
        <end position="45"/>
    </location>
</feature>
<evidence type="ECO:0000256" key="6">
    <source>
        <dbReference type="PROSITE-ProRule" id="PRU00108"/>
    </source>
</evidence>
<dbReference type="GO" id="GO:0005634">
    <property type="term" value="C:nucleus"/>
    <property type="evidence" value="ECO:0007669"/>
    <property type="project" value="UniProtKB-SubCell"/>
</dbReference>
<dbReference type="Gene3D" id="1.10.10.60">
    <property type="entry name" value="Homeodomain-like"/>
    <property type="match status" value="1"/>
</dbReference>
<evidence type="ECO:0000256" key="3">
    <source>
        <dbReference type="ARBA" id="ARBA00023125"/>
    </source>
</evidence>
<protein>
    <submittedName>
        <fullName evidence="11">Double homeobox protein 4-like protein 4</fullName>
    </submittedName>
</protein>
<dbReference type="SUPFAM" id="SSF46689">
    <property type="entry name" value="Homeodomain-like"/>
    <property type="match status" value="1"/>
</dbReference>
<dbReference type="GeneID" id="116662575"/>
<dbReference type="PROSITE" id="PS50071">
    <property type="entry name" value="HOMEOBOX_2"/>
    <property type="match status" value="1"/>
</dbReference>
<dbReference type="PANTHER" id="PTHR46123">
    <property type="entry name" value="MIX-TYPE HOMEOBOX GENE 1-RELATED"/>
    <property type="match status" value="1"/>
</dbReference>
<dbReference type="CDD" id="cd00086">
    <property type="entry name" value="homeodomain"/>
    <property type="match status" value="1"/>
</dbReference>
<dbReference type="PRINTS" id="PR00031">
    <property type="entry name" value="HTHREPRESSR"/>
</dbReference>
<accession>A0A8B8SPU5</accession>
<evidence type="ECO:0000259" key="9">
    <source>
        <dbReference type="PROSITE" id="PS50071"/>
    </source>
</evidence>
<dbReference type="GO" id="GO:0000977">
    <property type="term" value="F:RNA polymerase II transcription regulatory region sequence-specific DNA binding"/>
    <property type="evidence" value="ECO:0007669"/>
    <property type="project" value="TreeGrafter"/>
</dbReference>
<reference evidence="11" key="1">
    <citation type="submission" date="2025-08" db="UniProtKB">
        <authorList>
            <consortium name="RefSeq"/>
        </authorList>
    </citation>
    <scope>IDENTIFICATION</scope>
    <source>
        <tissue evidence="11">Ear skin</tissue>
    </source>
</reference>
<feature type="DNA-binding region" description="Homeobox" evidence="6">
    <location>
        <begin position="3"/>
        <end position="46"/>
    </location>
</feature>
<gene>
    <name evidence="11" type="primary">LOC116662575</name>
</gene>
<dbReference type="InterPro" id="IPR001356">
    <property type="entry name" value="HD"/>
</dbReference>
<dbReference type="InterPro" id="IPR051306">
    <property type="entry name" value="Homeobox_regulator"/>
</dbReference>
<name>A0A8B8SPU5_CAMFR</name>
<feature type="region of interest" description="Disordered" evidence="8">
    <location>
        <begin position="130"/>
        <end position="251"/>
    </location>
</feature>
<dbReference type="AlphaFoldDB" id="A0A8B8SPU5"/>
<proteinExistence type="predicted"/>
<evidence type="ECO:0000256" key="7">
    <source>
        <dbReference type="RuleBase" id="RU000682"/>
    </source>
</evidence>
<evidence type="ECO:0000256" key="1">
    <source>
        <dbReference type="ARBA" id="ARBA00004123"/>
    </source>
</evidence>
<evidence type="ECO:0000313" key="11">
    <source>
        <dbReference type="RefSeq" id="XP_032332206.1"/>
    </source>
</evidence>
<feature type="region of interest" description="Disordered" evidence="8">
    <location>
        <begin position="298"/>
        <end position="325"/>
    </location>
</feature>
<keyword evidence="5 6" id="KW-0539">Nucleus</keyword>